<dbReference type="AlphaFoldDB" id="A0A363UNR5"/>
<reference evidence="2 3" key="1">
    <citation type="submission" date="2018-05" db="EMBL/GenBank/DDBJ databases">
        <title>Abyssibacter profundi OUC007T gen. nov., sp. nov, a marine bacterium isolated from seawater of the Mariana Trench.</title>
        <authorList>
            <person name="Zhou S."/>
        </authorList>
    </citation>
    <scope>NUCLEOTIDE SEQUENCE [LARGE SCALE GENOMIC DNA]</scope>
    <source>
        <strain evidence="2 3">OUC007</strain>
    </source>
</reference>
<dbReference type="RefSeq" id="WP_109719145.1">
    <property type="nucleotide sequence ID" value="NZ_QEQK01000003.1"/>
</dbReference>
<evidence type="ECO:0000313" key="2">
    <source>
        <dbReference type="EMBL" id="PWN57064.1"/>
    </source>
</evidence>
<gene>
    <name evidence="2" type="ORF">DEH80_03760</name>
</gene>
<evidence type="ECO:0000313" key="3">
    <source>
        <dbReference type="Proteomes" id="UP000251800"/>
    </source>
</evidence>
<keyword evidence="1" id="KW-1133">Transmembrane helix</keyword>
<sequence>MAYGKAFIGGFLATLIFHQGVYALFYLVGADLPAPPFNMAATAPLGIPAVISLAFWGGVWGLPIWLLIRHATGSAYWLRAALFGALLPSAVALFIVFPIKGLGVAGGWNPQVIVGALILNAAWGIGLGLFMRLASARS</sequence>
<dbReference type="OrthoDB" id="7062791at2"/>
<keyword evidence="1" id="KW-0472">Membrane</keyword>
<feature type="transmembrane region" description="Helical" evidence="1">
    <location>
        <begin position="47"/>
        <end position="68"/>
    </location>
</feature>
<protein>
    <submittedName>
        <fullName evidence="2">Uncharacterized protein</fullName>
    </submittedName>
</protein>
<keyword evidence="1" id="KW-0812">Transmembrane</keyword>
<comment type="caution">
    <text evidence="2">The sequence shown here is derived from an EMBL/GenBank/DDBJ whole genome shotgun (WGS) entry which is preliminary data.</text>
</comment>
<accession>A0A363UNR5</accession>
<evidence type="ECO:0000256" key="1">
    <source>
        <dbReference type="SAM" id="Phobius"/>
    </source>
</evidence>
<dbReference type="EMBL" id="QEQK01000003">
    <property type="protein sequence ID" value="PWN57064.1"/>
    <property type="molecule type" value="Genomic_DNA"/>
</dbReference>
<feature type="transmembrane region" description="Helical" evidence="1">
    <location>
        <begin position="111"/>
        <end position="131"/>
    </location>
</feature>
<proteinExistence type="predicted"/>
<name>A0A363UNR5_9GAMM</name>
<keyword evidence="3" id="KW-1185">Reference proteome</keyword>
<dbReference type="Proteomes" id="UP000251800">
    <property type="component" value="Unassembled WGS sequence"/>
</dbReference>
<organism evidence="2 3">
    <name type="scientific">Abyssibacter profundi</name>
    <dbReference type="NCBI Taxonomy" id="2182787"/>
    <lineage>
        <taxon>Bacteria</taxon>
        <taxon>Pseudomonadati</taxon>
        <taxon>Pseudomonadota</taxon>
        <taxon>Gammaproteobacteria</taxon>
        <taxon>Chromatiales</taxon>
        <taxon>Oceanococcaceae</taxon>
        <taxon>Abyssibacter</taxon>
    </lineage>
</organism>
<feature type="transmembrane region" description="Helical" evidence="1">
    <location>
        <begin position="80"/>
        <end position="99"/>
    </location>
</feature>